<keyword evidence="1" id="KW-0472">Membrane</keyword>
<evidence type="ECO:0000256" key="1">
    <source>
        <dbReference type="SAM" id="Phobius"/>
    </source>
</evidence>
<evidence type="ECO:0008006" key="4">
    <source>
        <dbReference type="Google" id="ProtNLM"/>
    </source>
</evidence>
<feature type="transmembrane region" description="Helical" evidence="1">
    <location>
        <begin position="172"/>
        <end position="197"/>
    </location>
</feature>
<feature type="transmembrane region" description="Helical" evidence="1">
    <location>
        <begin position="133"/>
        <end position="152"/>
    </location>
</feature>
<keyword evidence="1" id="KW-0812">Transmembrane</keyword>
<keyword evidence="2" id="KW-0732">Signal</keyword>
<feature type="transmembrane region" description="Helical" evidence="1">
    <location>
        <begin position="107"/>
        <end position="127"/>
    </location>
</feature>
<dbReference type="AlphaFoldDB" id="A0A7S3DPW0"/>
<reference evidence="3" key="1">
    <citation type="submission" date="2021-01" db="EMBL/GenBank/DDBJ databases">
        <authorList>
            <person name="Corre E."/>
            <person name="Pelletier E."/>
            <person name="Niang G."/>
            <person name="Scheremetjew M."/>
            <person name="Finn R."/>
            <person name="Kale V."/>
            <person name="Holt S."/>
            <person name="Cochrane G."/>
            <person name="Meng A."/>
            <person name="Brown T."/>
            <person name="Cohen L."/>
        </authorList>
    </citation>
    <scope>NUCLEOTIDE SEQUENCE</scope>
    <source>
        <strain evidence="3">CCMP125</strain>
    </source>
</reference>
<evidence type="ECO:0000313" key="3">
    <source>
        <dbReference type="EMBL" id="CAD9967289.1"/>
    </source>
</evidence>
<feature type="signal peptide" evidence="2">
    <location>
        <begin position="1"/>
        <end position="21"/>
    </location>
</feature>
<name>A0A7S3DPW0_9STRA</name>
<gene>
    <name evidence="3" type="ORF">APAL1065_LOCUS12726</name>
</gene>
<accession>A0A7S3DPW0</accession>
<proteinExistence type="predicted"/>
<protein>
    <recommendedName>
        <fullName evidence="4">Phosphatidate cytidylyltransferase</fullName>
    </recommendedName>
</protein>
<organism evidence="3">
    <name type="scientific">Entomoneis paludosa</name>
    <dbReference type="NCBI Taxonomy" id="265537"/>
    <lineage>
        <taxon>Eukaryota</taxon>
        <taxon>Sar</taxon>
        <taxon>Stramenopiles</taxon>
        <taxon>Ochrophyta</taxon>
        <taxon>Bacillariophyta</taxon>
        <taxon>Bacillariophyceae</taxon>
        <taxon>Bacillariophycidae</taxon>
        <taxon>Entomoneidaceae</taxon>
        <taxon>Entomoneis</taxon>
    </lineage>
</organism>
<feature type="transmembrane region" description="Helical" evidence="1">
    <location>
        <begin position="82"/>
        <end position="100"/>
    </location>
</feature>
<dbReference type="EMBL" id="HBHT01018971">
    <property type="protein sequence ID" value="CAD9967289.1"/>
    <property type="molecule type" value="Transcribed_RNA"/>
</dbReference>
<evidence type="ECO:0000256" key="2">
    <source>
        <dbReference type="SAM" id="SignalP"/>
    </source>
</evidence>
<feature type="chain" id="PRO_5030655005" description="Phosphatidate cytidylyltransferase" evidence="2">
    <location>
        <begin position="22"/>
        <end position="301"/>
    </location>
</feature>
<keyword evidence="1" id="KW-1133">Transmembrane helix</keyword>
<sequence>MTPWTALLFAVDGLSWHLVHNLLNDWQDLNDDDNVEDSFRLAYGCHVLKQGFVTKTTFLKIMAGVGVPGAILTAVFRTTALAPAALYGILALFFYTIVFKPLALGEIVIYLVWGPLMAGFGQIAAGAPWTGPAALFTDPSVALFGLSAFAMIMGKHTDKITRSNKKTLPKVLGYPGALFGCGFSIVAPHVLLAATLVKERFLCPTPTPTIPWGCALAFLTLFREVPSTLSILRLGQLKDKMQPNLPMDTQFKGTLVDGDVGRAWPLWFVAFTGWHGVTFSYLLVLGSALEWTLRVFARSIL</sequence>